<reference evidence="2 3" key="1">
    <citation type="submission" date="2018-08" db="EMBL/GenBank/DDBJ databases">
        <title>Whole Genome Sequences of Two Pseudoalteromonas piscicida Strains, DE1-A and DE2-A, which Exhibit Strong Antibacterial Activity against Vibrio vulnificus.</title>
        <authorList>
            <person name="Richards G.P."/>
            <person name="Needleman D.S."/>
            <person name="Watson M.A."/>
            <person name="Polson S.W."/>
        </authorList>
    </citation>
    <scope>NUCLEOTIDE SEQUENCE [LARGE SCALE GENOMIC DNA]</scope>
    <source>
        <strain evidence="2 3">DE2-A</strain>
    </source>
</reference>
<protein>
    <submittedName>
        <fullName evidence="2">Uncharacterized protein</fullName>
    </submittedName>
</protein>
<keyword evidence="1" id="KW-0175">Coiled coil</keyword>
<dbReference type="Proteomes" id="UP000258102">
    <property type="component" value="Chromosome 1"/>
</dbReference>
<dbReference type="EMBL" id="CP031761">
    <property type="protein sequence ID" value="AXR01641.1"/>
    <property type="molecule type" value="Genomic_DNA"/>
</dbReference>
<feature type="coiled-coil region" evidence="1">
    <location>
        <begin position="38"/>
        <end position="65"/>
    </location>
</feature>
<proteinExistence type="predicted"/>
<name>A0AAD0W3K1_PSEO7</name>
<sequence>MADYQPMTLEQRIAALQAENGKLIDSNNALTQTVIGKMGEINHALSDAQAQVESKKQELEQRVNSYLSGAREELGFTALNYNHDFLDTYTTANGEIELPVGIGTHSNNPITEYFDIEMIPVRSGDVDGRSDVAKELLTAMNIGANTLHFSSSFKILHIKHKENMPIPSKWVFHIPNQHIKHMQGASLILWAKGKGFNWGMDTNLEWKQVRRAWRPSANPGPYVHVDVYMHEAGGELYLALPSIVAGVWPEDRVLGNLYNPKSELIRRGAAWHDVTAHDAWRDTNTANGGDPARDTV</sequence>
<evidence type="ECO:0000313" key="2">
    <source>
        <dbReference type="EMBL" id="AXR01641.1"/>
    </source>
</evidence>
<dbReference type="KEGG" id="ppis:B1L02_11945"/>
<gene>
    <name evidence="2" type="ORF">D0511_05790</name>
</gene>
<dbReference type="RefSeq" id="WP_088531195.1">
    <property type="nucleotide sequence ID" value="NZ_CP021646.1"/>
</dbReference>
<organism evidence="2 3">
    <name type="scientific">Pseudoalteromonas piscicida</name>
    <dbReference type="NCBI Taxonomy" id="43662"/>
    <lineage>
        <taxon>Bacteria</taxon>
        <taxon>Pseudomonadati</taxon>
        <taxon>Pseudomonadota</taxon>
        <taxon>Gammaproteobacteria</taxon>
        <taxon>Alteromonadales</taxon>
        <taxon>Pseudoalteromonadaceae</taxon>
        <taxon>Pseudoalteromonas</taxon>
    </lineage>
</organism>
<evidence type="ECO:0000256" key="1">
    <source>
        <dbReference type="SAM" id="Coils"/>
    </source>
</evidence>
<accession>A0AAD0W3K1</accession>
<dbReference type="AlphaFoldDB" id="A0AAD0W3K1"/>
<evidence type="ECO:0000313" key="3">
    <source>
        <dbReference type="Proteomes" id="UP000258102"/>
    </source>
</evidence>